<accession>A0A8S5NG77</accession>
<organism evidence="1">
    <name type="scientific">Podoviridae sp. ctUSJ1</name>
    <dbReference type="NCBI Taxonomy" id="2826558"/>
    <lineage>
        <taxon>Viruses</taxon>
        <taxon>Duplodnaviria</taxon>
        <taxon>Heunggongvirae</taxon>
        <taxon>Uroviricota</taxon>
        <taxon>Caudoviricetes</taxon>
    </lineage>
</organism>
<dbReference type="EMBL" id="BK015155">
    <property type="protein sequence ID" value="DAD93208.1"/>
    <property type="molecule type" value="Genomic_DNA"/>
</dbReference>
<sequence length="53" mass="6251">MKTFTFEGKTHMFAEEVEPKKDGLYTATLTDHNNVRCEMWFVNGELKRLVELD</sequence>
<evidence type="ECO:0000313" key="1">
    <source>
        <dbReference type="EMBL" id="DAD93208.1"/>
    </source>
</evidence>
<protein>
    <submittedName>
        <fullName evidence="1">Uncharacterized protein</fullName>
    </submittedName>
</protein>
<reference evidence="1" key="1">
    <citation type="journal article" date="2021" name="Proc. Natl. Acad. Sci. U.S.A.">
        <title>A Catalog of Tens of Thousands of Viruses from Human Metagenomes Reveals Hidden Associations with Chronic Diseases.</title>
        <authorList>
            <person name="Tisza M.J."/>
            <person name="Buck C.B."/>
        </authorList>
    </citation>
    <scope>NUCLEOTIDE SEQUENCE</scope>
    <source>
        <strain evidence="1">CtUSJ1</strain>
    </source>
</reference>
<name>A0A8S5NG77_9CAUD</name>
<proteinExistence type="predicted"/>